<proteinExistence type="predicted"/>
<accession>A0A9P8V460</accession>
<protein>
    <submittedName>
        <fullName evidence="2">Uncharacterized protein</fullName>
    </submittedName>
</protein>
<feature type="compositionally biased region" description="Acidic residues" evidence="1">
    <location>
        <begin position="219"/>
        <end position="232"/>
    </location>
</feature>
<feature type="compositionally biased region" description="Polar residues" evidence="1">
    <location>
        <begin position="287"/>
        <end position="296"/>
    </location>
</feature>
<organism evidence="2 3">
    <name type="scientific">Plectosphaerella plurivora</name>
    <dbReference type="NCBI Taxonomy" id="936078"/>
    <lineage>
        <taxon>Eukaryota</taxon>
        <taxon>Fungi</taxon>
        <taxon>Dikarya</taxon>
        <taxon>Ascomycota</taxon>
        <taxon>Pezizomycotina</taxon>
        <taxon>Sordariomycetes</taxon>
        <taxon>Hypocreomycetidae</taxon>
        <taxon>Glomerellales</taxon>
        <taxon>Plectosphaerellaceae</taxon>
        <taxon>Plectosphaerella</taxon>
    </lineage>
</organism>
<dbReference type="AlphaFoldDB" id="A0A9P8V460"/>
<gene>
    <name evidence="2" type="ORF">F5X68DRAFT_194063</name>
</gene>
<evidence type="ECO:0000313" key="2">
    <source>
        <dbReference type="EMBL" id="KAH6674029.1"/>
    </source>
</evidence>
<keyword evidence="3" id="KW-1185">Reference proteome</keyword>
<feature type="region of interest" description="Disordered" evidence="1">
    <location>
        <begin position="287"/>
        <end position="337"/>
    </location>
</feature>
<dbReference type="EMBL" id="JAGSXJ010000026">
    <property type="protein sequence ID" value="KAH6674029.1"/>
    <property type="molecule type" value="Genomic_DNA"/>
</dbReference>
<sequence length="458" mass="50786">MDQSPRPDTLIVPSPRPAAIRRSLSLWARKNNTGLPDTATGVLVPRRDDEGIQDQRSANVHRMITASNIPNAGQPRNAAELAVSLVGLVFPYDVRNMQRSLATLHTRMKDVEAKVGGDQAAAARVAQGLKSLENEIATMRALDSKTSGVSLPQDIETRVREMGEEMLERAKDNANSINDALQAVRAAISDLERERSQLLQQQAEQQKHAGDTVQRPGEDEISTASEDDEDLDPQPSRYGGKQRQTQDTLATASSGQVSRENASSQNYILSNQSSKQHISVAPIKAIKTTQATSRSPRVNVRTAASTRPLRISQNSPLQQNITPRQGKTQPKHLARNSIERRPTQYGVITKGKATNNPSRRQAFINYTKNMDVKFRTENPQSNQDHKLFLWQYIDDMEDKDMSAVVQTIMCESFPDTVSASMGRGKPYRKIIISSGLQWPMVLKAIKTMAVPDFLKEDA</sequence>
<feature type="compositionally biased region" description="Polar residues" evidence="1">
    <location>
        <begin position="311"/>
        <end position="328"/>
    </location>
</feature>
<name>A0A9P8V460_9PEZI</name>
<comment type="caution">
    <text evidence="2">The sequence shown here is derived from an EMBL/GenBank/DDBJ whole genome shotgun (WGS) entry which is preliminary data.</text>
</comment>
<reference evidence="2" key="1">
    <citation type="journal article" date="2021" name="Nat. Commun.">
        <title>Genetic determinants of endophytism in the Arabidopsis root mycobiome.</title>
        <authorList>
            <person name="Mesny F."/>
            <person name="Miyauchi S."/>
            <person name="Thiergart T."/>
            <person name="Pickel B."/>
            <person name="Atanasova L."/>
            <person name="Karlsson M."/>
            <person name="Huettel B."/>
            <person name="Barry K.W."/>
            <person name="Haridas S."/>
            <person name="Chen C."/>
            <person name="Bauer D."/>
            <person name="Andreopoulos W."/>
            <person name="Pangilinan J."/>
            <person name="LaButti K."/>
            <person name="Riley R."/>
            <person name="Lipzen A."/>
            <person name="Clum A."/>
            <person name="Drula E."/>
            <person name="Henrissat B."/>
            <person name="Kohler A."/>
            <person name="Grigoriev I.V."/>
            <person name="Martin F.M."/>
            <person name="Hacquard S."/>
        </authorList>
    </citation>
    <scope>NUCLEOTIDE SEQUENCE</scope>
    <source>
        <strain evidence="2">MPI-SDFR-AT-0117</strain>
    </source>
</reference>
<dbReference type="Proteomes" id="UP000770015">
    <property type="component" value="Unassembled WGS sequence"/>
</dbReference>
<feature type="compositionally biased region" description="Polar residues" evidence="1">
    <location>
        <begin position="242"/>
        <end position="263"/>
    </location>
</feature>
<evidence type="ECO:0000313" key="3">
    <source>
        <dbReference type="Proteomes" id="UP000770015"/>
    </source>
</evidence>
<dbReference type="OrthoDB" id="5227874at2759"/>
<evidence type="ECO:0000256" key="1">
    <source>
        <dbReference type="SAM" id="MobiDB-lite"/>
    </source>
</evidence>
<feature type="region of interest" description="Disordered" evidence="1">
    <location>
        <begin position="195"/>
        <end position="263"/>
    </location>
</feature>